<keyword evidence="3" id="KW-1185">Reference proteome</keyword>
<evidence type="ECO:0000313" key="2">
    <source>
        <dbReference type="EMBL" id="GBC61308.1"/>
    </source>
</evidence>
<feature type="domain" description="Transposase IS4-like" evidence="1">
    <location>
        <begin position="19"/>
        <end position="84"/>
    </location>
</feature>
<protein>
    <submittedName>
        <fullName evidence="2">IS4/IS5 family transposase</fullName>
    </submittedName>
</protein>
<dbReference type="SUPFAM" id="SSF53098">
    <property type="entry name" value="Ribonuclease H-like"/>
    <property type="match status" value="1"/>
</dbReference>
<reference evidence="3" key="2">
    <citation type="submission" date="2019-01" db="EMBL/GenBank/DDBJ databases">
        <title>Genome sequence of Desulfonema ishimotonii strain Tokyo 01.</title>
        <authorList>
            <person name="Fukui M."/>
        </authorList>
    </citation>
    <scope>NUCLEOTIDE SEQUENCE [LARGE SCALE GENOMIC DNA]</scope>
    <source>
        <strain evidence="3">Tokyo 01</strain>
    </source>
</reference>
<dbReference type="InterPro" id="IPR012337">
    <property type="entry name" value="RNaseH-like_sf"/>
</dbReference>
<proteinExistence type="predicted"/>
<gene>
    <name evidence="2" type="ORF">DENIS_2268</name>
</gene>
<accession>A0A401FWG6</accession>
<evidence type="ECO:0000313" key="3">
    <source>
        <dbReference type="Proteomes" id="UP000288096"/>
    </source>
</evidence>
<dbReference type="EMBL" id="BEXT01000001">
    <property type="protein sequence ID" value="GBC61308.1"/>
    <property type="molecule type" value="Genomic_DNA"/>
</dbReference>
<dbReference type="RefSeq" id="WP_269433920.1">
    <property type="nucleotide sequence ID" value="NZ_BEXT01000001.1"/>
</dbReference>
<dbReference type="GO" id="GO:0003677">
    <property type="term" value="F:DNA binding"/>
    <property type="evidence" value="ECO:0007669"/>
    <property type="project" value="InterPro"/>
</dbReference>
<dbReference type="AlphaFoldDB" id="A0A401FWG6"/>
<name>A0A401FWG6_9BACT</name>
<dbReference type="GO" id="GO:0004803">
    <property type="term" value="F:transposase activity"/>
    <property type="evidence" value="ECO:0007669"/>
    <property type="project" value="InterPro"/>
</dbReference>
<sequence length="179" mass="21368">MGPDQKLIRLRLIRIELETGETEILITSLTDTEKYPHKVFAELYHLRWPVEEDYKALKYRLQVENFSGKSVHSVYQDFHAKVFSKNLTAVIATTTREKIIQKSRDLEFDHQINFAQALSKIKDTVVLLFNRPLENIIVIVAKIRKIFIQTTESVRPNRKFQRRHRVKQKRFFFEYKTNC</sequence>
<dbReference type="Proteomes" id="UP000288096">
    <property type="component" value="Unassembled WGS sequence"/>
</dbReference>
<dbReference type="Pfam" id="PF01609">
    <property type="entry name" value="DDE_Tnp_1"/>
    <property type="match status" value="1"/>
</dbReference>
<comment type="caution">
    <text evidence="2">The sequence shown here is derived from an EMBL/GenBank/DDBJ whole genome shotgun (WGS) entry which is preliminary data.</text>
</comment>
<reference evidence="3" key="1">
    <citation type="submission" date="2017-11" db="EMBL/GenBank/DDBJ databases">
        <authorList>
            <person name="Watanabe M."/>
            <person name="Kojima H."/>
        </authorList>
    </citation>
    <scope>NUCLEOTIDE SEQUENCE [LARGE SCALE GENOMIC DNA]</scope>
    <source>
        <strain evidence="3">Tokyo 01</strain>
    </source>
</reference>
<dbReference type="InterPro" id="IPR002559">
    <property type="entry name" value="Transposase_11"/>
</dbReference>
<organism evidence="2 3">
    <name type="scientific">Desulfonema ishimotonii</name>
    <dbReference type="NCBI Taxonomy" id="45657"/>
    <lineage>
        <taxon>Bacteria</taxon>
        <taxon>Pseudomonadati</taxon>
        <taxon>Thermodesulfobacteriota</taxon>
        <taxon>Desulfobacteria</taxon>
        <taxon>Desulfobacterales</taxon>
        <taxon>Desulfococcaceae</taxon>
        <taxon>Desulfonema</taxon>
    </lineage>
</organism>
<evidence type="ECO:0000259" key="1">
    <source>
        <dbReference type="Pfam" id="PF01609"/>
    </source>
</evidence>
<dbReference type="GO" id="GO:0006313">
    <property type="term" value="P:DNA transposition"/>
    <property type="evidence" value="ECO:0007669"/>
    <property type="project" value="InterPro"/>
</dbReference>